<feature type="region of interest" description="Disordered" evidence="6">
    <location>
        <begin position="197"/>
        <end position="302"/>
    </location>
</feature>
<feature type="compositionally biased region" description="Basic residues" evidence="6">
    <location>
        <begin position="683"/>
        <end position="693"/>
    </location>
</feature>
<dbReference type="InterPro" id="IPR020892">
    <property type="entry name" value="Cyclophilin-type_PPIase_CS"/>
</dbReference>
<evidence type="ECO:0000256" key="5">
    <source>
        <dbReference type="SAM" id="Coils"/>
    </source>
</evidence>
<feature type="compositionally biased region" description="Basic residues" evidence="6">
    <location>
        <begin position="606"/>
        <end position="637"/>
    </location>
</feature>
<dbReference type="EMBL" id="JYDV01000001">
    <property type="protein sequence ID" value="KRZ46039.1"/>
    <property type="molecule type" value="Genomic_DNA"/>
</dbReference>
<keyword evidence="5" id="KW-0175">Coiled coil</keyword>
<dbReference type="FunFam" id="2.40.100.10:FF:000005">
    <property type="entry name" value="Peptidyl-prolyl cis-trans isomerase G"/>
    <property type="match status" value="1"/>
</dbReference>
<accession>A0A0V1KFK7</accession>
<feature type="compositionally biased region" description="Polar residues" evidence="6">
    <location>
        <begin position="444"/>
        <end position="460"/>
    </location>
</feature>
<feature type="domain" description="PPIase cyclophilin-type" evidence="8">
    <location>
        <begin position="27"/>
        <end position="193"/>
    </location>
</feature>
<evidence type="ECO:0000256" key="4">
    <source>
        <dbReference type="ARBA" id="ARBA00023235"/>
    </source>
</evidence>
<feature type="compositionally biased region" description="Basic residues" evidence="6">
    <location>
        <begin position="272"/>
        <end position="289"/>
    </location>
</feature>
<dbReference type="PROSITE" id="PS00170">
    <property type="entry name" value="CSA_PPIASE_1"/>
    <property type="match status" value="1"/>
</dbReference>
<feature type="compositionally biased region" description="Polar residues" evidence="6">
    <location>
        <begin position="396"/>
        <end position="412"/>
    </location>
</feature>
<feature type="compositionally biased region" description="Basic and acidic residues" evidence="6">
    <location>
        <begin position="638"/>
        <end position="682"/>
    </location>
</feature>
<sequence length="785" mass="90040">LFSLFISDILFCFTSMTKGKTLRKRCFFDIAVEKRPLGRIVFELYNDVCPATCENFRALCTGEKGNGSVSGKPLHYKNCIFHRVIKKFMIQGGDFTAGNGTGGESIYGGMFADENFQLKHDEPYKLCMANRGRDTNGSQFFITLRAAPHLDNQHVVFGRVVSGHDVVNEIEALKVEQKTHRPLQDVVIVNCGELQAKKKRHSSSSTVSISSNKCEKEKKKKIKSKRKQLPDKHEKRLKRSASPHALHSQQSPRKRKTPSKVQEDRYRSNRNGMHRFRRQRYSPPRRHFYSSRSGNLLRGRGSFRFLTPTNNDEDSADDMPHHWRVEVERLIPMKEYENRIKELRKEDRRQRRLLEQHEMQNQSNEAQQEELTVGGAVNLDEKCSSSEAQDNREESTMQQQHSAAACEQNNLPSECSETTTVVVSAESSDVVVVVDEAVDAGNSGDVSTDINDVGQKPNQQRRQHEQEGVDLKLKIENASPKKEERHSVGEKCSRVSKNVENVAANATEIGKQRSEDKSHAKKEKQSSSDEERCEKDESAGKKKKKEKEKAVDDEKQYAADKASVRGDAARHRSQDVGRGGRGRRHSSTERRSRRKREEESDDGSHRSRRRRRRSHSRGRGRGHGHDRRSHSRPRRSKDRLNSKHEVRRRVDSGSSSEKSERSYRSMAVKQREVDKKRESRHAMEKRRKRHRQRSYSNSTGNSSNDSRRERKRAKAKDEKQNRHDNRRKRHSSSSNCTTVSSSNYVRCCISLFAKNFVNYGFPLLSIQAGFCKAMSCLFSASSKIA</sequence>
<evidence type="ECO:0000259" key="8">
    <source>
        <dbReference type="PROSITE" id="PS50072"/>
    </source>
</evidence>
<feature type="compositionally biased region" description="Polar residues" evidence="6">
    <location>
        <begin position="694"/>
        <end position="704"/>
    </location>
</feature>
<dbReference type="AlphaFoldDB" id="A0A0V1KFK7"/>
<dbReference type="EC" id="5.2.1.8" evidence="2"/>
<feature type="compositionally biased region" description="Basic and acidic residues" evidence="6">
    <location>
        <begin position="382"/>
        <end position="395"/>
    </location>
</feature>
<feature type="non-terminal residue" evidence="9">
    <location>
        <position position="1"/>
    </location>
</feature>
<evidence type="ECO:0000313" key="10">
    <source>
        <dbReference type="Proteomes" id="UP000054826"/>
    </source>
</evidence>
<feature type="compositionally biased region" description="Low complexity" evidence="6">
    <location>
        <begin position="203"/>
        <end position="212"/>
    </location>
</feature>
<comment type="caution">
    <text evidence="9">The sequence shown here is derived from an EMBL/GenBank/DDBJ whole genome shotgun (WGS) entry which is preliminary data.</text>
</comment>
<keyword evidence="3" id="KW-0697">Rotamase</keyword>
<reference evidence="9 10" key="1">
    <citation type="submission" date="2015-01" db="EMBL/GenBank/DDBJ databases">
        <title>Evolution of Trichinella species and genotypes.</title>
        <authorList>
            <person name="Korhonen P.K."/>
            <person name="Edoardo P."/>
            <person name="Giuseppe L.R."/>
            <person name="Gasser R.B."/>
        </authorList>
    </citation>
    <scope>NUCLEOTIDE SEQUENCE [LARGE SCALE GENOMIC DNA]</scope>
    <source>
        <strain evidence="9">ISS176</strain>
    </source>
</reference>
<feature type="coiled-coil region" evidence="5">
    <location>
        <begin position="333"/>
        <end position="360"/>
    </location>
</feature>
<dbReference type="GO" id="GO:0016018">
    <property type="term" value="F:cyclosporin A binding"/>
    <property type="evidence" value="ECO:0007669"/>
    <property type="project" value="TreeGrafter"/>
</dbReference>
<name>A0A0V1KFK7_TRIPS</name>
<dbReference type="SUPFAM" id="SSF50891">
    <property type="entry name" value="Cyclophilin-like"/>
    <property type="match status" value="1"/>
</dbReference>
<keyword evidence="7" id="KW-0732">Signal</keyword>
<evidence type="ECO:0000256" key="6">
    <source>
        <dbReference type="SAM" id="MobiDB-lite"/>
    </source>
</evidence>
<keyword evidence="4 9" id="KW-0413">Isomerase</keyword>
<dbReference type="Proteomes" id="UP000054826">
    <property type="component" value="Unassembled WGS sequence"/>
</dbReference>
<dbReference type="PROSITE" id="PS50072">
    <property type="entry name" value="CSA_PPIASE_2"/>
    <property type="match status" value="1"/>
</dbReference>
<protein>
    <recommendedName>
        <fullName evidence="2">peptidylprolyl isomerase</fullName>
        <ecNumber evidence="2">5.2.1.8</ecNumber>
    </recommendedName>
</protein>
<proteinExistence type="predicted"/>
<dbReference type="GO" id="GO:0006457">
    <property type="term" value="P:protein folding"/>
    <property type="evidence" value="ECO:0007669"/>
    <property type="project" value="InterPro"/>
</dbReference>
<dbReference type="Gene3D" id="2.40.100.10">
    <property type="entry name" value="Cyclophilin-like"/>
    <property type="match status" value="1"/>
</dbReference>
<dbReference type="PRINTS" id="PR00153">
    <property type="entry name" value="CSAPPISMRASE"/>
</dbReference>
<evidence type="ECO:0000256" key="1">
    <source>
        <dbReference type="ARBA" id="ARBA00000971"/>
    </source>
</evidence>
<feature type="compositionally biased region" description="Basic and acidic residues" evidence="6">
    <location>
        <begin position="462"/>
        <end position="493"/>
    </location>
</feature>
<feature type="signal peptide" evidence="7">
    <location>
        <begin position="1"/>
        <end position="19"/>
    </location>
</feature>
<dbReference type="GO" id="GO:0005739">
    <property type="term" value="C:mitochondrion"/>
    <property type="evidence" value="ECO:0007669"/>
    <property type="project" value="TreeGrafter"/>
</dbReference>
<feature type="region of interest" description="Disordered" evidence="6">
    <location>
        <begin position="439"/>
        <end position="739"/>
    </location>
</feature>
<evidence type="ECO:0000256" key="2">
    <source>
        <dbReference type="ARBA" id="ARBA00013194"/>
    </source>
</evidence>
<evidence type="ECO:0000256" key="3">
    <source>
        <dbReference type="ARBA" id="ARBA00023110"/>
    </source>
</evidence>
<evidence type="ECO:0000256" key="7">
    <source>
        <dbReference type="SAM" id="SignalP"/>
    </source>
</evidence>
<dbReference type="PANTHER" id="PTHR11071:SF565">
    <property type="entry name" value="MOCA-CYP, ISOFORM A"/>
    <property type="match status" value="1"/>
</dbReference>
<organism evidence="9 10">
    <name type="scientific">Trichinella pseudospiralis</name>
    <name type="common">Parasitic roundworm</name>
    <dbReference type="NCBI Taxonomy" id="6337"/>
    <lineage>
        <taxon>Eukaryota</taxon>
        <taxon>Metazoa</taxon>
        <taxon>Ecdysozoa</taxon>
        <taxon>Nematoda</taxon>
        <taxon>Enoplea</taxon>
        <taxon>Dorylaimia</taxon>
        <taxon>Trichinellida</taxon>
        <taxon>Trichinellidae</taxon>
        <taxon>Trichinella</taxon>
    </lineage>
</organism>
<dbReference type="PANTHER" id="PTHR11071">
    <property type="entry name" value="PEPTIDYL-PROLYL CIS-TRANS ISOMERASE"/>
    <property type="match status" value="1"/>
</dbReference>
<feature type="compositionally biased region" description="Basic residues" evidence="6">
    <location>
        <begin position="218"/>
        <end position="227"/>
    </location>
</feature>
<feature type="compositionally biased region" description="Basic and acidic residues" evidence="6">
    <location>
        <begin position="586"/>
        <end position="605"/>
    </location>
</feature>
<feature type="region of interest" description="Disordered" evidence="6">
    <location>
        <begin position="382"/>
        <end position="412"/>
    </location>
</feature>
<evidence type="ECO:0000313" key="9">
    <source>
        <dbReference type="EMBL" id="KRZ46039.1"/>
    </source>
</evidence>
<feature type="compositionally biased region" description="Basic and acidic residues" evidence="6">
    <location>
        <begin position="510"/>
        <end position="540"/>
    </location>
</feature>
<dbReference type="GO" id="GO:0003755">
    <property type="term" value="F:peptidyl-prolyl cis-trans isomerase activity"/>
    <property type="evidence" value="ECO:0007669"/>
    <property type="project" value="UniProtKB-KW"/>
</dbReference>
<feature type="compositionally biased region" description="Basic and acidic residues" evidence="6">
    <location>
        <begin position="547"/>
        <end position="575"/>
    </location>
</feature>
<comment type="catalytic activity">
    <reaction evidence="1">
        <text>[protein]-peptidylproline (omega=180) = [protein]-peptidylproline (omega=0)</text>
        <dbReference type="Rhea" id="RHEA:16237"/>
        <dbReference type="Rhea" id="RHEA-COMP:10747"/>
        <dbReference type="Rhea" id="RHEA-COMP:10748"/>
        <dbReference type="ChEBI" id="CHEBI:83833"/>
        <dbReference type="ChEBI" id="CHEBI:83834"/>
        <dbReference type="EC" id="5.2.1.8"/>
    </reaction>
</comment>
<gene>
    <name evidence="9" type="primary">CYP-1</name>
    <name evidence="9" type="ORF">T4C_1722</name>
</gene>
<dbReference type="InterPro" id="IPR002130">
    <property type="entry name" value="Cyclophilin-type_PPIase_dom"/>
</dbReference>
<dbReference type="Pfam" id="PF00160">
    <property type="entry name" value="Pro_isomerase"/>
    <property type="match status" value="1"/>
</dbReference>
<feature type="chain" id="PRO_5006880987" description="peptidylprolyl isomerase" evidence="7">
    <location>
        <begin position="20"/>
        <end position="785"/>
    </location>
</feature>
<dbReference type="InterPro" id="IPR029000">
    <property type="entry name" value="Cyclophilin-like_dom_sf"/>
</dbReference>